<dbReference type="GO" id="GO:0005737">
    <property type="term" value="C:cytoplasm"/>
    <property type="evidence" value="ECO:0007669"/>
    <property type="project" value="InterPro"/>
</dbReference>
<comment type="caution">
    <text evidence="7">The sequence shown here is derived from an EMBL/GenBank/DDBJ whole genome shotgun (WGS) entry which is preliminary data.</text>
</comment>
<dbReference type="InterPro" id="IPR035909">
    <property type="entry name" value="CheB_C"/>
</dbReference>
<dbReference type="GO" id="GO:0000156">
    <property type="term" value="F:phosphorelay response regulator activity"/>
    <property type="evidence" value="ECO:0007669"/>
    <property type="project" value="InterPro"/>
</dbReference>
<dbReference type="InterPro" id="IPR000673">
    <property type="entry name" value="Sig_transdc_resp-reg_Me-estase"/>
</dbReference>
<dbReference type="OrthoDB" id="9793421at2"/>
<feature type="active site" evidence="5">
    <location>
        <position position="311"/>
    </location>
</feature>
<feature type="active site" evidence="5">
    <location>
        <position position="337"/>
    </location>
</feature>
<keyword evidence="8" id="KW-1185">Reference proteome</keyword>
<dbReference type="Gene3D" id="3.30.1330.200">
    <property type="match status" value="1"/>
</dbReference>
<reference evidence="7 8" key="1">
    <citation type="submission" date="2015-11" db="EMBL/GenBank/DDBJ databases">
        <title>Genomic Taxonomy of the Vibrionaceae.</title>
        <authorList>
            <person name="Gomez-Gil B."/>
            <person name="Enciso-Ibarra J."/>
        </authorList>
    </citation>
    <scope>NUCLEOTIDE SEQUENCE [LARGE SCALE GENOMIC DNA]</scope>
    <source>
        <strain evidence="7 8">CAIM 912</strain>
    </source>
</reference>
<dbReference type="AlphaFoldDB" id="A0A135IAI5"/>
<dbReference type="Pfam" id="PF03975">
    <property type="entry name" value="CheD"/>
    <property type="match status" value="1"/>
</dbReference>
<dbReference type="HAMAP" id="MF_01440">
    <property type="entry name" value="CheD"/>
    <property type="match status" value="1"/>
</dbReference>
<comment type="function">
    <text evidence="4">Probably deamidates glutamine residues to glutamate on methyl-accepting chemotaxis receptors (MCPs), playing an important role in chemotaxis.</text>
</comment>
<evidence type="ECO:0000256" key="5">
    <source>
        <dbReference type="PROSITE-ProRule" id="PRU00050"/>
    </source>
</evidence>
<dbReference type="Pfam" id="PF01339">
    <property type="entry name" value="CheB_methylest"/>
    <property type="match status" value="1"/>
</dbReference>
<organism evidence="7 8">
    <name type="scientific">Enterovibrio coralii</name>
    <dbReference type="NCBI Taxonomy" id="294935"/>
    <lineage>
        <taxon>Bacteria</taxon>
        <taxon>Pseudomonadati</taxon>
        <taxon>Pseudomonadota</taxon>
        <taxon>Gammaproteobacteria</taxon>
        <taxon>Vibrionales</taxon>
        <taxon>Vibrionaceae</taxon>
        <taxon>Enterovibrio</taxon>
    </lineage>
</organism>
<accession>A0A135IAI5</accession>
<protein>
    <recommendedName>
        <fullName evidence="4">Probable chemoreceptor glutamine deamidase CheD</fullName>
        <ecNumber evidence="4">3.5.1.44</ecNumber>
    </recommendedName>
</protein>
<dbReference type="InterPro" id="IPR011324">
    <property type="entry name" value="Cytotoxic_necrot_fac-like_cat"/>
</dbReference>
<evidence type="ECO:0000313" key="7">
    <source>
        <dbReference type="EMBL" id="KXF82476.1"/>
    </source>
</evidence>
<proteinExistence type="inferred from homology"/>
<dbReference type="InterPro" id="IPR005659">
    <property type="entry name" value="Chemorcpt_Glu_NH3ase_CheD"/>
</dbReference>
<evidence type="ECO:0000256" key="4">
    <source>
        <dbReference type="HAMAP-Rule" id="MF_01440"/>
    </source>
</evidence>
<dbReference type="EMBL" id="LNTY01000025">
    <property type="protein sequence ID" value="KXF82476.1"/>
    <property type="molecule type" value="Genomic_DNA"/>
</dbReference>
<dbReference type="PROSITE" id="PS50122">
    <property type="entry name" value="CHEB"/>
    <property type="match status" value="1"/>
</dbReference>
<dbReference type="PANTHER" id="PTHR42872">
    <property type="entry name" value="PROTEIN-GLUTAMATE METHYLESTERASE/PROTEIN-GLUTAMINE GLUTAMINASE"/>
    <property type="match status" value="1"/>
</dbReference>
<dbReference type="EC" id="3.5.1.44" evidence="4"/>
<name>A0A135IAI5_9GAMM</name>
<comment type="catalytic activity">
    <reaction evidence="4">
        <text>L-glutaminyl-[protein] + H2O = L-glutamyl-[protein] + NH4(+)</text>
        <dbReference type="Rhea" id="RHEA:16441"/>
        <dbReference type="Rhea" id="RHEA-COMP:10207"/>
        <dbReference type="Rhea" id="RHEA-COMP:10208"/>
        <dbReference type="ChEBI" id="CHEBI:15377"/>
        <dbReference type="ChEBI" id="CHEBI:28938"/>
        <dbReference type="ChEBI" id="CHEBI:29973"/>
        <dbReference type="ChEBI" id="CHEBI:30011"/>
        <dbReference type="EC" id="3.5.1.44"/>
    </reaction>
</comment>
<evidence type="ECO:0000256" key="3">
    <source>
        <dbReference type="ARBA" id="ARBA00048267"/>
    </source>
</evidence>
<dbReference type="CDD" id="cd16432">
    <property type="entry name" value="CheB_Rec"/>
    <property type="match status" value="1"/>
</dbReference>
<comment type="catalytic activity">
    <reaction evidence="3">
        <text>[protein]-L-glutamate 5-O-methyl ester + H2O = L-glutamyl-[protein] + methanol + H(+)</text>
        <dbReference type="Rhea" id="RHEA:23236"/>
        <dbReference type="Rhea" id="RHEA-COMP:10208"/>
        <dbReference type="Rhea" id="RHEA-COMP:10311"/>
        <dbReference type="ChEBI" id="CHEBI:15377"/>
        <dbReference type="ChEBI" id="CHEBI:15378"/>
        <dbReference type="ChEBI" id="CHEBI:17790"/>
        <dbReference type="ChEBI" id="CHEBI:29973"/>
        <dbReference type="ChEBI" id="CHEBI:82795"/>
        <dbReference type="EC" id="3.1.1.61"/>
    </reaction>
</comment>
<sequence>MREIQVRSGEFQFAYRKPMWMQTVVGTCVTVCIWDQEKNSGGMCHFRLPISPDAIALDDNANDYGSCAIPNLLRKFKQTASRPENLRAWVLGGGQINDGEFIQSQQIGERNVAVSLELLAHYGIPVVGLSVGEKSGRQVRFEPFSGRVDFRLVDNGSEHNECSKPVSKNAFVAAIPDHTASKNWIDNAVDCSFSGFVESFKDLESVSEYADARKPRALIIDAMHLPKKFKEPVTPLGIPAIVVSDTLQPIPISTYKNLARMVGNHIFTSTADSLTKVLESAVSLTAAHNSVKQSQSTAASEQAGLILLGSSTGGVDALETVLSALPQSMPPICIVQHIPKGYSAALVRRLNHVSKLTVVEATDGEEVKAGTVYFAPGGRHLKLVQLGNDTTILRVTDEPPVNGFRPSVEYLFNSALKLSPKNIVAVLMTGMGSDGASSLKTLKEKGALTLIQDEASSTVYGMARVAKEIDAVCRTVPLIGIAPTLIDATEQASTPLLNEEEH</sequence>
<evidence type="ECO:0000256" key="2">
    <source>
        <dbReference type="ARBA" id="ARBA00022801"/>
    </source>
</evidence>
<keyword evidence="2 4" id="KW-0378">Hydrolase</keyword>
<keyword evidence="1 4" id="KW-0145">Chemotaxis</keyword>
<dbReference type="GO" id="GO:0008984">
    <property type="term" value="F:protein-glutamate methylesterase activity"/>
    <property type="evidence" value="ECO:0007669"/>
    <property type="project" value="UniProtKB-EC"/>
</dbReference>
<dbReference type="Gene3D" id="3.40.50.180">
    <property type="entry name" value="Methylesterase CheB, C-terminal domain"/>
    <property type="match status" value="1"/>
</dbReference>
<comment type="similarity">
    <text evidence="4">Belongs to the CheD family.</text>
</comment>
<dbReference type="SUPFAM" id="SSF52738">
    <property type="entry name" value="Methylesterase CheB, C-terminal domain"/>
    <property type="match status" value="1"/>
</dbReference>
<dbReference type="GO" id="GO:0006935">
    <property type="term" value="P:chemotaxis"/>
    <property type="evidence" value="ECO:0007669"/>
    <property type="project" value="UniProtKB-UniRule"/>
</dbReference>
<dbReference type="GO" id="GO:0050568">
    <property type="term" value="F:protein-glutamine glutaminase activity"/>
    <property type="evidence" value="ECO:0007669"/>
    <property type="project" value="UniProtKB-UniRule"/>
</dbReference>
<feature type="domain" description="CheB-type methylesterase" evidence="6">
    <location>
        <begin position="305"/>
        <end position="492"/>
    </location>
</feature>
<dbReference type="Proteomes" id="UP000070529">
    <property type="component" value="Unassembled WGS sequence"/>
</dbReference>
<dbReference type="SUPFAM" id="SSF64438">
    <property type="entry name" value="CNF1/YfiH-like putative cysteine hydrolases"/>
    <property type="match status" value="1"/>
</dbReference>
<dbReference type="InterPro" id="IPR038592">
    <property type="entry name" value="CheD-like_sf"/>
</dbReference>
<feature type="active site" evidence="5">
    <location>
        <position position="434"/>
    </location>
</feature>
<dbReference type="CDD" id="cd16352">
    <property type="entry name" value="CheD"/>
    <property type="match status" value="1"/>
</dbReference>
<dbReference type="STRING" id="294935.ATN88_10040"/>
<gene>
    <name evidence="4" type="primary">cheD</name>
    <name evidence="7" type="ORF">ATN88_10040</name>
</gene>
<evidence type="ECO:0000259" key="6">
    <source>
        <dbReference type="PROSITE" id="PS50122"/>
    </source>
</evidence>
<evidence type="ECO:0000313" key="8">
    <source>
        <dbReference type="Proteomes" id="UP000070529"/>
    </source>
</evidence>
<evidence type="ECO:0000256" key="1">
    <source>
        <dbReference type="ARBA" id="ARBA00022500"/>
    </source>
</evidence>
<dbReference type="PANTHER" id="PTHR42872:SF6">
    <property type="entry name" value="PROTEIN-GLUTAMATE METHYLESTERASE_PROTEIN-GLUTAMINE GLUTAMINASE"/>
    <property type="match status" value="1"/>
</dbReference>